<dbReference type="EMBL" id="CAJVPZ010057501">
    <property type="protein sequence ID" value="CAG8786947.1"/>
    <property type="molecule type" value="Genomic_DNA"/>
</dbReference>
<accession>A0A9N9JLZ8</accession>
<organism evidence="2 3">
    <name type="scientific">Racocetra fulgida</name>
    <dbReference type="NCBI Taxonomy" id="60492"/>
    <lineage>
        <taxon>Eukaryota</taxon>
        <taxon>Fungi</taxon>
        <taxon>Fungi incertae sedis</taxon>
        <taxon>Mucoromycota</taxon>
        <taxon>Glomeromycotina</taxon>
        <taxon>Glomeromycetes</taxon>
        <taxon>Diversisporales</taxon>
        <taxon>Gigasporaceae</taxon>
        <taxon>Racocetra</taxon>
    </lineage>
</organism>
<protein>
    <submittedName>
        <fullName evidence="2">1311_t:CDS:1</fullName>
    </submittedName>
</protein>
<reference evidence="2" key="1">
    <citation type="submission" date="2021-06" db="EMBL/GenBank/DDBJ databases">
        <authorList>
            <person name="Kallberg Y."/>
            <person name="Tangrot J."/>
            <person name="Rosling A."/>
        </authorList>
    </citation>
    <scope>NUCLEOTIDE SEQUENCE</scope>
    <source>
        <strain evidence="2">IN212</strain>
    </source>
</reference>
<gene>
    <name evidence="2" type="ORF">RFULGI_LOCUS16343</name>
</gene>
<feature type="non-terminal residue" evidence="2">
    <location>
        <position position="1"/>
    </location>
</feature>
<comment type="caution">
    <text evidence="2">The sequence shown here is derived from an EMBL/GenBank/DDBJ whole genome shotgun (WGS) entry which is preliminary data.</text>
</comment>
<feature type="region of interest" description="Disordered" evidence="1">
    <location>
        <begin position="1"/>
        <end position="23"/>
    </location>
</feature>
<evidence type="ECO:0000313" key="3">
    <source>
        <dbReference type="Proteomes" id="UP000789396"/>
    </source>
</evidence>
<sequence>EEEEANKRKRQNSTDSSKEKENEKRIQNLIQTLKESTNDVFVLKENLISFLKSRSVFSLSIASEAMLQAITELLLLKNCISELCLAMDNTKPKGKGRCGFVDIFFGDERNSIIELKYVKISNLMKGEKNN</sequence>
<evidence type="ECO:0000256" key="1">
    <source>
        <dbReference type="SAM" id="MobiDB-lite"/>
    </source>
</evidence>
<keyword evidence="3" id="KW-1185">Reference proteome</keyword>
<dbReference type="OrthoDB" id="3068380at2759"/>
<dbReference type="Proteomes" id="UP000789396">
    <property type="component" value="Unassembled WGS sequence"/>
</dbReference>
<proteinExistence type="predicted"/>
<name>A0A9N9JLZ8_9GLOM</name>
<dbReference type="AlphaFoldDB" id="A0A9N9JLZ8"/>
<evidence type="ECO:0000313" key="2">
    <source>
        <dbReference type="EMBL" id="CAG8786947.1"/>
    </source>
</evidence>